<evidence type="ECO:0000313" key="6">
    <source>
        <dbReference type="Proteomes" id="UP001431634"/>
    </source>
</evidence>
<keyword evidence="2 5" id="KW-0489">Methyltransferase</keyword>
<proteinExistence type="inferred from homology"/>
<evidence type="ECO:0000256" key="2">
    <source>
        <dbReference type="ARBA" id="ARBA00022603"/>
    </source>
</evidence>
<sequence length="253" mass="28545">MSQKPQDYVANTYAPRAADYVNSQVHANGPDLLYIRNLLQNEKQAFTLDLGCGGGHVSYTIAPLVKQVVACDITQSMLDSVQQTAKDRDLSNIETQCAPAECLPFDQHTFDWVISRFSAHHWHDLASGLKEIKRILKPKGKAILIDTLAPLDKTADTHLQTIELLRDPSHVRNYNLAEWVNLFSTFSLNLLSVTQHRLRLEFQSWTNRTKTPDLFKNTILILQKNAPLDVKSTLNFEQDGSFTLPTAVFVIEA</sequence>
<evidence type="ECO:0000256" key="1">
    <source>
        <dbReference type="ARBA" id="ARBA00008361"/>
    </source>
</evidence>
<reference evidence="5" key="1">
    <citation type="submission" date="2023-05" db="EMBL/GenBank/DDBJ databases">
        <title>Whole genome sequence of Commensalibacter sp.</title>
        <authorList>
            <person name="Charoenyingcharoen P."/>
            <person name="Yukphan P."/>
        </authorList>
    </citation>
    <scope>NUCLEOTIDE SEQUENCE</scope>
    <source>
        <strain evidence="5">TBRC 16381</strain>
    </source>
</reference>
<protein>
    <submittedName>
        <fullName evidence="5">Class I SAM-dependent methyltransferase</fullName>
        <ecNumber evidence="5">2.1.1.-</ecNumber>
    </submittedName>
</protein>
<dbReference type="InterPro" id="IPR051052">
    <property type="entry name" value="Diverse_substrate_MTase"/>
</dbReference>
<dbReference type="RefSeq" id="WP_281447092.1">
    <property type="nucleotide sequence ID" value="NZ_JASBAO010000001.1"/>
</dbReference>
<feature type="domain" description="Methyltransferase type 11" evidence="4">
    <location>
        <begin position="48"/>
        <end position="143"/>
    </location>
</feature>
<dbReference type="EC" id="2.1.1.-" evidence="5"/>
<keyword evidence="3 5" id="KW-0808">Transferase</keyword>
<dbReference type="PANTHER" id="PTHR44942:SF4">
    <property type="entry name" value="METHYLTRANSFERASE TYPE 11 DOMAIN-CONTAINING PROTEIN"/>
    <property type="match status" value="1"/>
</dbReference>
<dbReference type="CDD" id="cd02440">
    <property type="entry name" value="AdoMet_MTases"/>
    <property type="match status" value="1"/>
</dbReference>
<dbReference type="GO" id="GO:0008168">
    <property type="term" value="F:methyltransferase activity"/>
    <property type="evidence" value="ECO:0007669"/>
    <property type="project" value="UniProtKB-KW"/>
</dbReference>
<evidence type="ECO:0000256" key="3">
    <source>
        <dbReference type="ARBA" id="ARBA00022679"/>
    </source>
</evidence>
<dbReference type="GO" id="GO:0032259">
    <property type="term" value="P:methylation"/>
    <property type="evidence" value="ECO:0007669"/>
    <property type="project" value="UniProtKB-KW"/>
</dbReference>
<keyword evidence="6" id="KW-1185">Reference proteome</keyword>
<organism evidence="5 6">
    <name type="scientific">Commensalibacter oyaizuii</name>
    <dbReference type="NCBI Taxonomy" id="3043873"/>
    <lineage>
        <taxon>Bacteria</taxon>
        <taxon>Pseudomonadati</taxon>
        <taxon>Pseudomonadota</taxon>
        <taxon>Alphaproteobacteria</taxon>
        <taxon>Acetobacterales</taxon>
        <taxon>Acetobacteraceae</taxon>
    </lineage>
</organism>
<dbReference type="EMBL" id="JASBAO010000001">
    <property type="protein sequence ID" value="MDI2089928.1"/>
    <property type="molecule type" value="Genomic_DNA"/>
</dbReference>
<dbReference type="Gene3D" id="3.40.50.150">
    <property type="entry name" value="Vaccinia Virus protein VP39"/>
    <property type="match status" value="1"/>
</dbReference>
<dbReference type="PANTHER" id="PTHR44942">
    <property type="entry name" value="METHYLTRANSF_11 DOMAIN-CONTAINING PROTEIN"/>
    <property type="match status" value="1"/>
</dbReference>
<dbReference type="Pfam" id="PF08241">
    <property type="entry name" value="Methyltransf_11"/>
    <property type="match status" value="1"/>
</dbReference>
<dbReference type="InterPro" id="IPR013216">
    <property type="entry name" value="Methyltransf_11"/>
</dbReference>
<dbReference type="InterPro" id="IPR029063">
    <property type="entry name" value="SAM-dependent_MTases_sf"/>
</dbReference>
<evidence type="ECO:0000313" key="5">
    <source>
        <dbReference type="EMBL" id="MDI2089928.1"/>
    </source>
</evidence>
<gene>
    <name evidence="5" type="ORF">QJV27_00810</name>
</gene>
<evidence type="ECO:0000259" key="4">
    <source>
        <dbReference type="Pfam" id="PF08241"/>
    </source>
</evidence>
<accession>A0ABT6PYX7</accession>
<comment type="similarity">
    <text evidence="1">Belongs to the methyltransferase superfamily.</text>
</comment>
<name>A0ABT6PYX7_9PROT</name>
<comment type="caution">
    <text evidence="5">The sequence shown here is derived from an EMBL/GenBank/DDBJ whole genome shotgun (WGS) entry which is preliminary data.</text>
</comment>
<dbReference type="SUPFAM" id="SSF53335">
    <property type="entry name" value="S-adenosyl-L-methionine-dependent methyltransferases"/>
    <property type="match status" value="1"/>
</dbReference>
<dbReference type="Proteomes" id="UP001431634">
    <property type="component" value="Unassembled WGS sequence"/>
</dbReference>